<accession>A0A6C0DIY2</accession>
<evidence type="ECO:0000256" key="1">
    <source>
        <dbReference type="SAM" id="MobiDB-lite"/>
    </source>
</evidence>
<organism evidence="2">
    <name type="scientific">viral metagenome</name>
    <dbReference type="NCBI Taxonomy" id="1070528"/>
    <lineage>
        <taxon>unclassified sequences</taxon>
        <taxon>metagenomes</taxon>
        <taxon>organismal metagenomes</taxon>
    </lineage>
</organism>
<feature type="region of interest" description="Disordered" evidence="1">
    <location>
        <begin position="1"/>
        <end position="25"/>
    </location>
</feature>
<protein>
    <submittedName>
        <fullName evidence="2">Uncharacterized protein</fullName>
    </submittedName>
</protein>
<dbReference type="EMBL" id="MN739622">
    <property type="protein sequence ID" value="QHT16381.1"/>
    <property type="molecule type" value="Genomic_DNA"/>
</dbReference>
<dbReference type="AlphaFoldDB" id="A0A6C0DIY2"/>
<evidence type="ECO:0000313" key="2">
    <source>
        <dbReference type="EMBL" id="QHT16381.1"/>
    </source>
</evidence>
<proteinExistence type="predicted"/>
<sequence>MIDINNINSVDSTYSDSSDESVNSFDSIETRETIETIVSIEHDNISSHNSTKYNLVIAELYNKKIHGITNDSDPNINGHFMVLQRFHKPPCNFNNICNFYKKYYQKNFGDLQHDIIRNYNNIINHSNYLNIEIGEIYYLRGDECICIIKTVWLKIIQRAWKSLYKIRQDIMKKRMLPNSIMYRQISGKWPLEYQHIPSIRGMLSTLSLK</sequence>
<name>A0A6C0DIY2_9ZZZZ</name>
<reference evidence="2" key="1">
    <citation type="journal article" date="2020" name="Nature">
        <title>Giant virus diversity and host interactions through global metagenomics.</title>
        <authorList>
            <person name="Schulz F."/>
            <person name="Roux S."/>
            <person name="Paez-Espino D."/>
            <person name="Jungbluth S."/>
            <person name="Walsh D.A."/>
            <person name="Denef V.J."/>
            <person name="McMahon K.D."/>
            <person name="Konstantinidis K.T."/>
            <person name="Eloe-Fadrosh E.A."/>
            <person name="Kyrpides N.C."/>
            <person name="Woyke T."/>
        </authorList>
    </citation>
    <scope>NUCLEOTIDE SEQUENCE</scope>
    <source>
        <strain evidence="2">GVMAG-M-3300023174-182</strain>
    </source>
</reference>